<dbReference type="EMBL" id="VSSQ01008242">
    <property type="protein sequence ID" value="MPM38311.1"/>
    <property type="molecule type" value="Genomic_DNA"/>
</dbReference>
<evidence type="ECO:0000313" key="2">
    <source>
        <dbReference type="EMBL" id="MPM38311.1"/>
    </source>
</evidence>
<accession>A0A644ZEK0</accession>
<name>A0A644ZEK0_9ZZZZ</name>
<proteinExistence type="predicted"/>
<sequence>MNEIMQMLILIILGLLGITRLQAHKTKDLKKDIQQAQVTVKKREKELEKIDEVQQKITTITQEKPPEKIGPPESGDSAGRVDRLNRLHERANNRGE</sequence>
<protein>
    <submittedName>
        <fullName evidence="2">Uncharacterized protein</fullName>
    </submittedName>
</protein>
<comment type="caution">
    <text evidence="2">The sequence shown here is derived from an EMBL/GenBank/DDBJ whole genome shotgun (WGS) entry which is preliminary data.</text>
</comment>
<organism evidence="2">
    <name type="scientific">bioreactor metagenome</name>
    <dbReference type="NCBI Taxonomy" id="1076179"/>
    <lineage>
        <taxon>unclassified sequences</taxon>
        <taxon>metagenomes</taxon>
        <taxon>ecological metagenomes</taxon>
    </lineage>
</organism>
<reference evidence="2" key="1">
    <citation type="submission" date="2019-08" db="EMBL/GenBank/DDBJ databases">
        <authorList>
            <person name="Kucharzyk K."/>
            <person name="Murdoch R.W."/>
            <person name="Higgins S."/>
            <person name="Loffler F."/>
        </authorList>
    </citation>
    <scope>NUCLEOTIDE SEQUENCE</scope>
</reference>
<feature type="region of interest" description="Disordered" evidence="1">
    <location>
        <begin position="62"/>
        <end position="96"/>
    </location>
</feature>
<gene>
    <name evidence="2" type="ORF">SDC9_84940</name>
</gene>
<feature type="compositionally biased region" description="Basic and acidic residues" evidence="1">
    <location>
        <begin position="79"/>
        <end position="96"/>
    </location>
</feature>
<evidence type="ECO:0000256" key="1">
    <source>
        <dbReference type="SAM" id="MobiDB-lite"/>
    </source>
</evidence>
<dbReference type="AlphaFoldDB" id="A0A644ZEK0"/>